<keyword evidence="4" id="KW-1185">Reference proteome</keyword>
<feature type="compositionally biased region" description="Polar residues" evidence="1">
    <location>
        <begin position="9"/>
        <end position="20"/>
    </location>
</feature>
<reference evidence="3 4" key="1">
    <citation type="journal article" date="2019" name="BMC Genomics">
        <title>New insights from Opisthorchis felineus genome: update on genomics of the epidemiologically important liver flukes.</title>
        <authorList>
            <person name="Ershov N.I."/>
            <person name="Mordvinov V.A."/>
            <person name="Prokhortchouk E.B."/>
            <person name="Pakharukova M.Y."/>
            <person name="Gunbin K.V."/>
            <person name="Ustyantsev K."/>
            <person name="Genaev M.A."/>
            <person name="Blinov A.G."/>
            <person name="Mazur A."/>
            <person name="Boulygina E."/>
            <person name="Tsygankova S."/>
            <person name="Khrameeva E."/>
            <person name="Chekanov N."/>
            <person name="Fan G."/>
            <person name="Xiao A."/>
            <person name="Zhang H."/>
            <person name="Xu X."/>
            <person name="Yang H."/>
            <person name="Solovyev V."/>
            <person name="Lee S.M."/>
            <person name="Liu X."/>
            <person name="Afonnikov D.A."/>
            <person name="Skryabin K.G."/>
        </authorList>
    </citation>
    <scope>NUCLEOTIDE SEQUENCE [LARGE SCALE GENOMIC DNA]</scope>
    <source>
        <strain evidence="3">AK-0245</strain>
        <tissue evidence="3">Whole organism</tissue>
    </source>
</reference>
<dbReference type="EMBL" id="SJOL01006420">
    <property type="protein sequence ID" value="TGZ67342.1"/>
    <property type="molecule type" value="Genomic_DNA"/>
</dbReference>
<proteinExistence type="predicted"/>
<evidence type="ECO:0000313" key="4">
    <source>
        <dbReference type="Proteomes" id="UP000308267"/>
    </source>
</evidence>
<dbReference type="PANTHER" id="PTHR46989">
    <property type="entry name" value="USP DOMAIN-CONTAINING PROTEIN"/>
    <property type="match status" value="1"/>
</dbReference>
<dbReference type="SUPFAM" id="SSF52402">
    <property type="entry name" value="Adenine nucleotide alpha hydrolases-like"/>
    <property type="match status" value="1"/>
</dbReference>
<gene>
    <name evidence="3" type="ORF">CRM22_004843</name>
</gene>
<dbReference type="STRING" id="147828.A0A4S2LU50"/>
<comment type="caution">
    <text evidence="3">The sequence shown here is derived from an EMBL/GenBank/DDBJ whole genome shotgun (WGS) entry which is preliminary data.</text>
</comment>
<name>A0A4S2LU50_OPIFE</name>
<sequence>MSDEPRFSLSPSTDSVESCGNTKLADASRHILMPVDDSEHSQRAFRWYLDHIMRPGDGLYLTHVVEPMSPGMNYAKASKSPAIKEEFTRHINELVQEGRVLRSKFIAECESRDLPAKFTLHVGTKPAEHIVRVAQEQGFDMIVMGNRGIGTVRRTLLGSFSDHIIHNAGLPVIIVPPPKVPKKK</sequence>
<dbReference type="Gene3D" id="3.40.50.620">
    <property type="entry name" value="HUPs"/>
    <property type="match status" value="1"/>
</dbReference>
<dbReference type="Proteomes" id="UP000308267">
    <property type="component" value="Unassembled WGS sequence"/>
</dbReference>
<organism evidence="3 4">
    <name type="scientific">Opisthorchis felineus</name>
    <dbReference type="NCBI Taxonomy" id="147828"/>
    <lineage>
        <taxon>Eukaryota</taxon>
        <taxon>Metazoa</taxon>
        <taxon>Spiralia</taxon>
        <taxon>Lophotrochozoa</taxon>
        <taxon>Platyhelminthes</taxon>
        <taxon>Trematoda</taxon>
        <taxon>Digenea</taxon>
        <taxon>Opisthorchiida</taxon>
        <taxon>Opisthorchiata</taxon>
        <taxon>Opisthorchiidae</taxon>
        <taxon>Opisthorchis</taxon>
    </lineage>
</organism>
<dbReference type="PRINTS" id="PR01438">
    <property type="entry name" value="UNVRSLSTRESS"/>
</dbReference>
<feature type="region of interest" description="Disordered" evidence="1">
    <location>
        <begin position="1"/>
        <end position="20"/>
    </location>
</feature>
<dbReference type="Pfam" id="PF00582">
    <property type="entry name" value="Usp"/>
    <property type="match status" value="1"/>
</dbReference>
<evidence type="ECO:0000256" key="1">
    <source>
        <dbReference type="SAM" id="MobiDB-lite"/>
    </source>
</evidence>
<dbReference type="PANTHER" id="PTHR46989:SF3">
    <property type="entry name" value="USPA DOMAIN-CONTAINING PROTEIN"/>
    <property type="match status" value="1"/>
</dbReference>
<dbReference type="InterPro" id="IPR006015">
    <property type="entry name" value="Universal_stress_UspA"/>
</dbReference>
<feature type="domain" description="UspA" evidence="2">
    <location>
        <begin position="29"/>
        <end position="176"/>
    </location>
</feature>
<dbReference type="CDD" id="cd23659">
    <property type="entry name" value="USP_At3g01520-like"/>
    <property type="match status" value="1"/>
</dbReference>
<dbReference type="InterPro" id="IPR006016">
    <property type="entry name" value="UspA"/>
</dbReference>
<dbReference type="InterPro" id="IPR014729">
    <property type="entry name" value="Rossmann-like_a/b/a_fold"/>
</dbReference>
<dbReference type="OrthoDB" id="843225at2759"/>
<evidence type="ECO:0000259" key="2">
    <source>
        <dbReference type="Pfam" id="PF00582"/>
    </source>
</evidence>
<dbReference type="AlphaFoldDB" id="A0A4S2LU50"/>
<accession>A0A4S2LU50</accession>
<evidence type="ECO:0000313" key="3">
    <source>
        <dbReference type="EMBL" id="TGZ67342.1"/>
    </source>
</evidence>
<protein>
    <recommendedName>
        <fullName evidence="2">UspA domain-containing protein</fullName>
    </recommendedName>
</protein>